<name>A0ABW8Z7V9_9BURK</name>
<dbReference type="SUPFAM" id="SSF52540">
    <property type="entry name" value="P-loop containing nucleoside triphosphate hydrolases"/>
    <property type="match status" value="1"/>
</dbReference>
<dbReference type="Pfam" id="PF00005">
    <property type="entry name" value="ABC_tran"/>
    <property type="match status" value="1"/>
</dbReference>
<dbReference type="InterPro" id="IPR050683">
    <property type="entry name" value="Bact_Polysacc_Export_ATP-bd"/>
</dbReference>
<dbReference type="Gene3D" id="3.40.50.300">
    <property type="entry name" value="P-loop containing nucleotide triphosphate hydrolases"/>
    <property type="match status" value="1"/>
</dbReference>
<gene>
    <name evidence="7" type="ORF">PQR63_12025</name>
</gene>
<evidence type="ECO:0000256" key="4">
    <source>
        <dbReference type="ARBA" id="ARBA00022741"/>
    </source>
</evidence>
<evidence type="ECO:0000313" key="7">
    <source>
        <dbReference type="EMBL" id="MFL9879117.1"/>
    </source>
</evidence>
<keyword evidence="3" id="KW-0472">Membrane</keyword>
<dbReference type="GO" id="GO:0005524">
    <property type="term" value="F:ATP binding"/>
    <property type="evidence" value="ECO:0007669"/>
    <property type="project" value="UniProtKB-KW"/>
</dbReference>
<evidence type="ECO:0000256" key="5">
    <source>
        <dbReference type="ARBA" id="ARBA00022840"/>
    </source>
</evidence>
<evidence type="ECO:0000259" key="6">
    <source>
        <dbReference type="PROSITE" id="PS50893"/>
    </source>
</evidence>
<dbReference type="PROSITE" id="PS50893">
    <property type="entry name" value="ABC_TRANSPORTER_2"/>
    <property type="match status" value="1"/>
</dbReference>
<dbReference type="PANTHER" id="PTHR46743:SF2">
    <property type="entry name" value="TEICHOIC ACIDS EXPORT ATP-BINDING PROTEIN TAGH"/>
    <property type="match status" value="1"/>
</dbReference>
<comment type="caution">
    <text evidence="7">The sequence shown here is derived from an EMBL/GenBank/DDBJ whole genome shotgun (WGS) entry which is preliminary data.</text>
</comment>
<dbReference type="EMBL" id="JAQQFR010000007">
    <property type="protein sequence ID" value="MFL9879117.1"/>
    <property type="molecule type" value="Genomic_DNA"/>
</dbReference>
<dbReference type="CDD" id="cd03220">
    <property type="entry name" value="ABC_KpsT_Wzt"/>
    <property type="match status" value="1"/>
</dbReference>
<keyword evidence="8" id="KW-1185">Reference proteome</keyword>
<dbReference type="SMART" id="SM00382">
    <property type="entry name" value="AAA"/>
    <property type="match status" value="1"/>
</dbReference>
<keyword evidence="3" id="KW-1003">Cell membrane</keyword>
<protein>
    <submittedName>
        <fullName evidence="7">Polysaccharide ABC transporter ATP-binding protein</fullName>
    </submittedName>
</protein>
<proteinExistence type="inferred from homology"/>
<dbReference type="InterPro" id="IPR003439">
    <property type="entry name" value="ABC_transporter-like_ATP-bd"/>
</dbReference>
<dbReference type="InterPro" id="IPR015860">
    <property type="entry name" value="ABC_transpr_TagH-like"/>
</dbReference>
<evidence type="ECO:0000256" key="3">
    <source>
        <dbReference type="ARBA" id="ARBA00022475"/>
    </source>
</evidence>
<keyword evidence="4" id="KW-0547">Nucleotide-binding</keyword>
<reference evidence="7 8" key="1">
    <citation type="journal article" date="2024" name="Chem. Sci.">
        <title>Discovery of megapolipeptins by genome mining of a Burkholderiales bacteria collection.</title>
        <authorList>
            <person name="Paulo B.S."/>
            <person name="Recchia M.J.J."/>
            <person name="Lee S."/>
            <person name="Fergusson C.H."/>
            <person name="Romanowski S.B."/>
            <person name="Hernandez A."/>
            <person name="Krull N."/>
            <person name="Liu D.Y."/>
            <person name="Cavanagh H."/>
            <person name="Bos A."/>
            <person name="Gray C.A."/>
            <person name="Murphy B.T."/>
            <person name="Linington R.G."/>
            <person name="Eustaquio A.S."/>
        </authorList>
    </citation>
    <scope>NUCLEOTIDE SEQUENCE [LARGE SCALE GENOMIC DNA]</scope>
    <source>
        <strain evidence="7 8">RL21-008-BIB-B</strain>
    </source>
</reference>
<dbReference type="Proteomes" id="UP001629214">
    <property type="component" value="Unassembled WGS sequence"/>
</dbReference>
<evidence type="ECO:0000256" key="2">
    <source>
        <dbReference type="ARBA" id="ARBA00022448"/>
    </source>
</evidence>
<organism evidence="7 8">
    <name type="scientific">Herbaspirillum rhizosphaerae</name>
    <dbReference type="NCBI Taxonomy" id="346179"/>
    <lineage>
        <taxon>Bacteria</taxon>
        <taxon>Pseudomonadati</taxon>
        <taxon>Pseudomonadota</taxon>
        <taxon>Betaproteobacteria</taxon>
        <taxon>Burkholderiales</taxon>
        <taxon>Oxalobacteraceae</taxon>
        <taxon>Herbaspirillum</taxon>
    </lineage>
</organism>
<dbReference type="RefSeq" id="WP_408168119.1">
    <property type="nucleotide sequence ID" value="NZ_JAQQFR010000007.1"/>
</dbReference>
<keyword evidence="2" id="KW-0813">Transport</keyword>
<sequence>MSNVIVVDQLSKSYQLAHRSKRPQKQSLREAVTGSFFSLFKRPEAEVRAEETQETFWALKDVSFEVEQGERLAIVGRNGAGKSTLLKILSRVVSPTSGTVRYRGRMSSLLEVGTGFHPELTGRENIYLSGAVLGMSQAEVRQKFDAVVDFAEVEKFLDTPVKHYSSGMYVRLAFSVSAFLEPDILVLDEVLSVGDANFQRKSQKKMRELAAEGRTVLFVSHSMGAVREMCDTAIILDGGRVSEKQTVDVAVGSYLRHSVRTESATLPLFTEEVDLLAVELSQDGLPHTEYDGDKPLDVAIAFKIRHTLDNFRIGFYIKTVMGELVTRALLADWDSAAEDASIGECVVRATIPARFLIAGSYVLEVHCSRFGIGDFFADAASFPFRMRASTLYNTQHANEQTFGFVYLNPNWRLERV</sequence>
<evidence type="ECO:0000256" key="1">
    <source>
        <dbReference type="ARBA" id="ARBA00005417"/>
    </source>
</evidence>
<evidence type="ECO:0000313" key="8">
    <source>
        <dbReference type="Proteomes" id="UP001629214"/>
    </source>
</evidence>
<comment type="similarity">
    <text evidence="1">Belongs to the ABC transporter superfamily.</text>
</comment>
<feature type="domain" description="ABC transporter" evidence="6">
    <location>
        <begin position="41"/>
        <end position="263"/>
    </location>
</feature>
<dbReference type="InterPro" id="IPR003593">
    <property type="entry name" value="AAA+_ATPase"/>
</dbReference>
<accession>A0ABW8Z7V9</accession>
<keyword evidence="5 7" id="KW-0067">ATP-binding</keyword>
<dbReference type="InterPro" id="IPR027417">
    <property type="entry name" value="P-loop_NTPase"/>
</dbReference>
<dbReference type="PANTHER" id="PTHR46743">
    <property type="entry name" value="TEICHOIC ACIDS EXPORT ATP-BINDING PROTEIN TAGH"/>
    <property type="match status" value="1"/>
</dbReference>